<feature type="compositionally biased region" description="Basic and acidic residues" evidence="1">
    <location>
        <begin position="340"/>
        <end position="358"/>
    </location>
</feature>
<keyword evidence="3" id="KW-1185">Reference proteome</keyword>
<dbReference type="EMBL" id="JAPEUX010000002">
    <property type="protein sequence ID" value="KAJ4357470.1"/>
    <property type="molecule type" value="Genomic_DNA"/>
</dbReference>
<organism evidence="2 3">
    <name type="scientific">Didymosphaeria variabile</name>
    <dbReference type="NCBI Taxonomy" id="1932322"/>
    <lineage>
        <taxon>Eukaryota</taxon>
        <taxon>Fungi</taxon>
        <taxon>Dikarya</taxon>
        <taxon>Ascomycota</taxon>
        <taxon>Pezizomycotina</taxon>
        <taxon>Dothideomycetes</taxon>
        <taxon>Pleosporomycetidae</taxon>
        <taxon>Pleosporales</taxon>
        <taxon>Massarineae</taxon>
        <taxon>Didymosphaeriaceae</taxon>
        <taxon>Didymosphaeria</taxon>
    </lineage>
</organism>
<gene>
    <name evidence="2" type="ORF">N0V89_002046</name>
</gene>
<evidence type="ECO:0000313" key="2">
    <source>
        <dbReference type="EMBL" id="KAJ4357470.1"/>
    </source>
</evidence>
<feature type="compositionally biased region" description="Basic and acidic residues" evidence="1">
    <location>
        <begin position="80"/>
        <end position="95"/>
    </location>
</feature>
<accession>A0A9W9CE08</accession>
<evidence type="ECO:0000256" key="1">
    <source>
        <dbReference type="SAM" id="MobiDB-lite"/>
    </source>
</evidence>
<proteinExistence type="predicted"/>
<feature type="region of interest" description="Disordered" evidence="1">
    <location>
        <begin position="152"/>
        <end position="179"/>
    </location>
</feature>
<feature type="compositionally biased region" description="Polar residues" evidence="1">
    <location>
        <begin position="225"/>
        <end position="248"/>
    </location>
</feature>
<feature type="region of interest" description="Disordered" evidence="1">
    <location>
        <begin position="203"/>
        <end position="263"/>
    </location>
</feature>
<feature type="region of interest" description="Disordered" evidence="1">
    <location>
        <begin position="322"/>
        <end position="358"/>
    </location>
</feature>
<sequence length="392" mass="44055">MARCRGSSRRAPPPRSPKKRVTRSMNSIDKSHQYDTDGMPSKRRADEDAAPEQSRANKVHIDSASTAHDAATHKQLRQAKTAENEADVAKAERDQNGAPVTKSVSVQTVSDYEHNVRLNATISLLAGTGSTVARLPRTTKAPLVAKRQDAITRRAHSKRDDPRNGYLTGEPSWKDLPPAPFEAHEMRRAENYKRENARFNQVHDRVLSRSMSQNKKLASDWENSKLVSGPTQKSNGQTGREASRTAATVENARDQQPLKGEGRELSLSPVFRIANPKPEYEFDPLDLDASRVWPIGDSVPSRHRPPADYSFLDFPEPRVGSSPLPHVPFPEPLLPANKPQSERTRTPRDLEGERPQTLRERYLSRHNHFASNKEAEMTQKQMEAYVDFDAKL</sequence>
<feature type="region of interest" description="Disordered" evidence="1">
    <location>
        <begin position="1"/>
        <end position="102"/>
    </location>
</feature>
<dbReference type="Proteomes" id="UP001140513">
    <property type="component" value="Unassembled WGS sequence"/>
</dbReference>
<comment type="caution">
    <text evidence="2">The sequence shown here is derived from an EMBL/GenBank/DDBJ whole genome shotgun (WGS) entry which is preliminary data.</text>
</comment>
<evidence type="ECO:0000313" key="3">
    <source>
        <dbReference type="Proteomes" id="UP001140513"/>
    </source>
</evidence>
<dbReference type="RefSeq" id="XP_056074329.1">
    <property type="nucleotide sequence ID" value="XM_056210856.1"/>
</dbReference>
<name>A0A9W9CE08_9PLEO</name>
<dbReference type="OrthoDB" id="3787909at2759"/>
<reference evidence="2" key="1">
    <citation type="submission" date="2022-10" db="EMBL/GenBank/DDBJ databases">
        <title>Tapping the CABI collections for fungal endophytes: first genome assemblies for Collariella, Neodidymelliopsis, Ascochyta clinopodiicola, Didymella pomorum, Didymosphaeria variabile, Neocosmospora piperis and Neocucurbitaria cava.</title>
        <authorList>
            <person name="Hill R."/>
        </authorList>
    </citation>
    <scope>NUCLEOTIDE SEQUENCE</scope>
    <source>
        <strain evidence="2">IMI 356815</strain>
    </source>
</reference>
<feature type="compositionally biased region" description="Basic and acidic residues" evidence="1">
    <location>
        <begin position="152"/>
        <end position="163"/>
    </location>
</feature>
<dbReference type="AlphaFoldDB" id="A0A9W9CE08"/>
<dbReference type="GeneID" id="80905576"/>
<protein>
    <submittedName>
        <fullName evidence="2">Uncharacterized protein</fullName>
    </submittedName>
</protein>